<dbReference type="GO" id="GO:0031417">
    <property type="term" value="C:NatC complex"/>
    <property type="evidence" value="ECO:0007669"/>
    <property type="project" value="InterPro"/>
</dbReference>
<dbReference type="EMBL" id="CAAALY010038777">
    <property type="protein sequence ID" value="VEL18811.1"/>
    <property type="molecule type" value="Genomic_DNA"/>
</dbReference>
<dbReference type="OrthoDB" id="269405at2759"/>
<proteinExistence type="predicted"/>
<evidence type="ECO:0000313" key="2">
    <source>
        <dbReference type="EMBL" id="VEL18811.1"/>
    </source>
</evidence>
<dbReference type="PANTHER" id="PTHR21373:SF0">
    <property type="entry name" value="N-ALPHA-ACETYLTRANSFERASE 35, NATC AUXILIARY SUBUNIT"/>
    <property type="match status" value="1"/>
</dbReference>
<dbReference type="Proteomes" id="UP000784294">
    <property type="component" value="Unassembled WGS sequence"/>
</dbReference>
<dbReference type="AlphaFoldDB" id="A0A448WS23"/>
<dbReference type="PANTHER" id="PTHR21373">
    <property type="entry name" value="GLUCOSE REPRESSIBLE PROTEIN MAK10"/>
    <property type="match status" value="1"/>
</dbReference>
<gene>
    <name evidence="2" type="ORF">PXEA_LOCUS12251</name>
</gene>
<reference evidence="2" key="1">
    <citation type="submission" date="2018-11" db="EMBL/GenBank/DDBJ databases">
        <authorList>
            <consortium name="Pathogen Informatics"/>
        </authorList>
    </citation>
    <scope>NUCLEOTIDE SEQUENCE</scope>
</reference>
<dbReference type="Pfam" id="PF04112">
    <property type="entry name" value="Mak10"/>
    <property type="match status" value="1"/>
</dbReference>
<evidence type="ECO:0000259" key="1">
    <source>
        <dbReference type="Pfam" id="PF04112"/>
    </source>
</evidence>
<keyword evidence="3" id="KW-1185">Reference proteome</keyword>
<organism evidence="2 3">
    <name type="scientific">Protopolystoma xenopodis</name>
    <dbReference type="NCBI Taxonomy" id="117903"/>
    <lineage>
        <taxon>Eukaryota</taxon>
        <taxon>Metazoa</taxon>
        <taxon>Spiralia</taxon>
        <taxon>Lophotrochozoa</taxon>
        <taxon>Platyhelminthes</taxon>
        <taxon>Monogenea</taxon>
        <taxon>Polyopisthocotylea</taxon>
        <taxon>Polystomatidea</taxon>
        <taxon>Polystomatidae</taxon>
        <taxon>Protopolystoma</taxon>
    </lineage>
</organism>
<accession>A0A448WS23</accession>
<sequence length="488" mass="56408">METLDITSFFFCACKHGLSTGELAHSKGFELQFVMSAAEIMDPKMDPRMKGQREIIGIHETLARGQLFLKEFNDKHEVLGIMDELLAAFVNWLTGSSLAQTVFTSMYMHCTHLVEDFFLSTFCETLRRSIYYLREFILGASIFEEFEDFSPSFQGLPLEGPDTLLTTIGDSHKGIEFVESLNTDSIIEQLVQLELYIDQHLDISSIYTAFKSRVQMLFHFLSFSRHLPRFLISWPDEDQDMANLGYDLAHFPDEIIRFSDKFKDVSDYNATIASCRIHLEKLLHLTKLLWKTALDGKQAGEGKRFPKDYDYGLPGFEPYLNQNNLSNVVIYDRPGAFAFLHGMFARVLNVFQQIERYSNDPLSTTSLQVQKPYPCLHNLWALIQHFGQIPCHSVELLNDISECELECLPLAGSCVFSRSILFSLYLLPIRWDMEKRKNDLHLSYRTELFLYSWLLSVPSSLRNYIRKLILSTEGLSFFFECLSLEIFK</sequence>
<feature type="domain" description="NAA35-like N-terminal" evidence="1">
    <location>
        <begin position="21"/>
        <end position="111"/>
    </location>
</feature>
<name>A0A448WS23_9PLAT</name>
<dbReference type="InterPro" id="IPR007244">
    <property type="entry name" value="Naa35_N"/>
</dbReference>
<feature type="non-terminal residue" evidence="2">
    <location>
        <position position="488"/>
    </location>
</feature>
<comment type="caution">
    <text evidence="2">The sequence shown here is derived from an EMBL/GenBank/DDBJ whole genome shotgun (WGS) entry which is preliminary data.</text>
</comment>
<dbReference type="InterPro" id="IPR057983">
    <property type="entry name" value="NAA35-like_N"/>
</dbReference>
<evidence type="ECO:0000313" key="3">
    <source>
        <dbReference type="Proteomes" id="UP000784294"/>
    </source>
</evidence>
<protein>
    <recommendedName>
        <fullName evidence="1">NAA35-like N-terminal domain-containing protein</fullName>
    </recommendedName>
</protein>